<dbReference type="EMBL" id="JAHMUF010000011">
    <property type="protein sequence ID" value="KAG7193624.1"/>
    <property type="molecule type" value="Genomic_DNA"/>
</dbReference>
<feature type="region of interest" description="Disordered" evidence="1">
    <location>
        <begin position="336"/>
        <end position="372"/>
    </location>
</feature>
<dbReference type="GeneID" id="66114071"/>
<dbReference type="AlphaFoldDB" id="A0A9P7V9D0"/>
<feature type="compositionally biased region" description="Low complexity" evidence="1">
    <location>
        <begin position="70"/>
        <end position="101"/>
    </location>
</feature>
<name>A0A9P7V9D0_9ASCO</name>
<reference evidence="2" key="1">
    <citation type="submission" date="2021-03" db="EMBL/GenBank/DDBJ databases">
        <authorList>
            <person name="Palmer J.M."/>
        </authorList>
    </citation>
    <scope>NUCLEOTIDE SEQUENCE</scope>
    <source>
        <strain evidence="2">ARV_011</strain>
    </source>
</reference>
<feature type="compositionally biased region" description="Low complexity" evidence="1">
    <location>
        <begin position="353"/>
        <end position="372"/>
    </location>
</feature>
<feature type="compositionally biased region" description="Low complexity" evidence="1">
    <location>
        <begin position="285"/>
        <end position="301"/>
    </location>
</feature>
<evidence type="ECO:0000256" key="1">
    <source>
        <dbReference type="SAM" id="MobiDB-lite"/>
    </source>
</evidence>
<gene>
    <name evidence="2" type="ORF">KQ657_000697</name>
</gene>
<accession>A0A9P7V9D0</accession>
<evidence type="ECO:0000313" key="2">
    <source>
        <dbReference type="EMBL" id="KAG7193624.1"/>
    </source>
</evidence>
<feature type="compositionally biased region" description="Low complexity" evidence="1">
    <location>
        <begin position="145"/>
        <end position="177"/>
    </location>
</feature>
<feature type="region of interest" description="Disordered" evidence="1">
    <location>
        <begin position="285"/>
        <end position="308"/>
    </location>
</feature>
<dbReference type="RefSeq" id="XP_043049172.1">
    <property type="nucleotide sequence ID" value="XM_043191529.1"/>
</dbReference>
<organism evidence="2 3">
    <name type="scientific">Scheffersomyces spartinae</name>
    <dbReference type="NCBI Taxonomy" id="45513"/>
    <lineage>
        <taxon>Eukaryota</taxon>
        <taxon>Fungi</taxon>
        <taxon>Dikarya</taxon>
        <taxon>Ascomycota</taxon>
        <taxon>Saccharomycotina</taxon>
        <taxon>Pichiomycetes</taxon>
        <taxon>Debaryomycetaceae</taxon>
        <taxon>Scheffersomyces</taxon>
    </lineage>
</organism>
<protein>
    <submittedName>
        <fullName evidence="2">Uncharacterized protein</fullName>
    </submittedName>
</protein>
<sequence>MSTVCCTNKMIKPYYPQSQYVAPLHFYPHMSYGVPPPLPSAPLPATIPLFGNLASAPTAVVPTPTNHVLGSTSSTSDSSPASISSNANSNNNSNGITAAGSPPLPLSQSSETLKLPTSEFRPKRRPRPLELRYSFMASAPSLADTTKTPVTTSSALTTPTPSSMSSSLQVPSSVSTSHMHQDEVHGLKSAPPTSSFSAAYARSSIISPLSPLFHQLFHQVKQQPASSLSVENKENIGSVATAFGTPGPGTGVVLPPVATSFSPLHIPPIRSSKNWLSGVLNGTSSTTNGNANPGNTITGTTSKPVQSGDDDMVVDGTSQENGTIKGIEIKCEGVKHGEVHKEEGNNITKTNEDSNNTNSNNNNGSNNIDVDVDVDNVGTATTTTNRVIEKRQSIRNLLS</sequence>
<comment type="caution">
    <text evidence="2">The sequence shown here is derived from an EMBL/GenBank/DDBJ whole genome shotgun (WGS) entry which is preliminary data.</text>
</comment>
<proteinExistence type="predicted"/>
<keyword evidence="3" id="KW-1185">Reference proteome</keyword>
<dbReference type="Proteomes" id="UP000790833">
    <property type="component" value="Unassembled WGS sequence"/>
</dbReference>
<evidence type="ECO:0000313" key="3">
    <source>
        <dbReference type="Proteomes" id="UP000790833"/>
    </source>
</evidence>
<feature type="region of interest" description="Disordered" evidence="1">
    <location>
        <begin position="65"/>
        <end position="192"/>
    </location>
</feature>